<evidence type="ECO:0000259" key="1">
    <source>
        <dbReference type="Pfam" id="PF25756"/>
    </source>
</evidence>
<proteinExistence type="predicted"/>
<accession>A0A0N5B094</accession>
<reference evidence="3" key="1">
    <citation type="submission" date="2017-02" db="UniProtKB">
        <authorList>
            <consortium name="WormBaseParasite"/>
        </authorList>
    </citation>
    <scope>IDENTIFICATION</scope>
</reference>
<dbReference type="AlphaFoldDB" id="A0A0N5B094"/>
<name>A0A0N5B094_9BILA</name>
<feature type="domain" description="INTS8 TPR repeats" evidence="1">
    <location>
        <begin position="1"/>
        <end position="69"/>
    </location>
</feature>
<dbReference type="InterPro" id="IPR057980">
    <property type="entry name" value="TPR_INTS8"/>
</dbReference>
<dbReference type="WBParaSite" id="SMUV_0001069201-mRNA-1">
    <property type="protein sequence ID" value="SMUV_0001069201-mRNA-1"/>
    <property type="gene ID" value="SMUV_0001069201"/>
</dbReference>
<organism evidence="2 3">
    <name type="scientific">Syphacia muris</name>
    <dbReference type="NCBI Taxonomy" id="451379"/>
    <lineage>
        <taxon>Eukaryota</taxon>
        <taxon>Metazoa</taxon>
        <taxon>Ecdysozoa</taxon>
        <taxon>Nematoda</taxon>
        <taxon>Chromadorea</taxon>
        <taxon>Rhabditida</taxon>
        <taxon>Spirurina</taxon>
        <taxon>Oxyuridomorpha</taxon>
        <taxon>Oxyuroidea</taxon>
        <taxon>Oxyuridae</taxon>
        <taxon>Syphacia</taxon>
    </lineage>
</organism>
<protein>
    <recommendedName>
        <fullName evidence="1">INTS8 TPR repeats domain-containing protein</fullName>
    </recommendedName>
</protein>
<evidence type="ECO:0000313" key="2">
    <source>
        <dbReference type="Proteomes" id="UP000046393"/>
    </source>
</evidence>
<evidence type="ECO:0000313" key="3">
    <source>
        <dbReference type="WBParaSite" id="SMUV_0001069201-mRNA-1"/>
    </source>
</evidence>
<dbReference type="Proteomes" id="UP000046393">
    <property type="component" value="Unplaced"/>
</dbReference>
<dbReference type="Pfam" id="PF25756">
    <property type="entry name" value="TPR_INTS8"/>
    <property type="match status" value="1"/>
</dbReference>
<sequence>MWTKVQKCLRFCGQETLAMIVCQQMRDPTEHYASSAKMLLDSDGHTLDACSACFPAVMSVEVAEFINGIFDLLII</sequence>
<keyword evidence="2" id="KW-1185">Reference proteome</keyword>